<evidence type="ECO:0000313" key="2">
    <source>
        <dbReference type="EMBL" id="MZQ82727.1"/>
    </source>
</evidence>
<name>A0A6L8UXS0_9BACL</name>
<dbReference type="Proteomes" id="UP000481087">
    <property type="component" value="Unassembled WGS sequence"/>
</dbReference>
<gene>
    <name evidence="2" type="ORF">GQF01_11505</name>
</gene>
<proteinExistence type="predicted"/>
<reference evidence="2 3" key="1">
    <citation type="submission" date="2019-12" db="EMBL/GenBank/DDBJ databases">
        <title>Paenibacillus sp. nov. sp. isolated from soil.</title>
        <authorList>
            <person name="Kim J."/>
            <person name="Jeong S.E."/>
            <person name="Jung H.S."/>
            <person name="Jeon C.O."/>
        </authorList>
    </citation>
    <scope>NUCLEOTIDE SEQUENCE [LARGE SCALE GENOMIC DNA]</scope>
    <source>
        <strain evidence="2 3">5J-6</strain>
    </source>
</reference>
<comment type="caution">
    <text evidence="2">The sequence shown here is derived from an EMBL/GenBank/DDBJ whole genome shotgun (WGS) entry which is preliminary data.</text>
</comment>
<feature type="domain" description="MAE-28990/MAE-18760-like HEPN" evidence="1">
    <location>
        <begin position="7"/>
        <end position="208"/>
    </location>
</feature>
<dbReference type="RefSeq" id="WP_161406913.1">
    <property type="nucleotide sequence ID" value="NZ_WTUZ01000015.1"/>
</dbReference>
<dbReference type="EMBL" id="WTUZ01000015">
    <property type="protein sequence ID" value="MZQ82727.1"/>
    <property type="molecule type" value="Genomic_DNA"/>
</dbReference>
<dbReference type="InterPro" id="IPR040788">
    <property type="entry name" value="HEPN_MAE_28990"/>
</dbReference>
<keyword evidence="3" id="KW-1185">Reference proteome</keyword>
<protein>
    <recommendedName>
        <fullName evidence="1">MAE-28990/MAE-18760-like HEPN domain-containing protein</fullName>
    </recommendedName>
</protein>
<sequence length="212" mass="25008">MNHEIFTALDRDFTWRQHELYEAKSILRTVNKHEHQKKVMQRALIVLLYAHFEGFIKYCLTQYLDYICKYSDTKAVALKDELLVYSFKKRFSTLQGKSSLENRIEFVNKIKEVFEIPLSLDDESIDTKSNLKSNVLNDLFRELGILLEIDRQKLKDIDTLVHRRNSVAHGENMSMLKDDEFYKLEQGILFVMEKVASAIEDCVQQKLYIKSS</sequence>
<accession>A0A6L8UXS0</accession>
<evidence type="ECO:0000313" key="3">
    <source>
        <dbReference type="Proteomes" id="UP000481087"/>
    </source>
</evidence>
<dbReference type="Pfam" id="PF18737">
    <property type="entry name" value="HEPN_MAE_28990"/>
    <property type="match status" value="1"/>
</dbReference>
<organism evidence="2 3">
    <name type="scientific">Paenibacillus silvestris</name>
    <dbReference type="NCBI Taxonomy" id="2606219"/>
    <lineage>
        <taxon>Bacteria</taxon>
        <taxon>Bacillati</taxon>
        <taxon>Bacillota</taxon>
        <taxon>Bacilli</taxon>
        <taxon>Bacillales</taxon>
        <taxon>Paenibacillaceae</taxon>
        <taxon>Paenibacillus</taxon>
    </lineage>
</organism>
<dbReference type="AlphaFoldDB" id="A0A6L8UXS0"/>
<evidence type="ECO:0000259" key="1">
    <source>
        <dbReference type="Pfam" id="PF18737"/>
    </source>
</evidence>